<comment type="caution">
    <text evidence="1">The sequence shown here is derived from an EMBL/GenBank/DDBJ whole genome shotgun (WGS) entry which is preliminary data.</text>
</comment>
<proteinExistence type="predicted"/>
<reference evidence="1 2" key="1">
    <citation type="journal article" date="2018" name="Syst. Appl. Microbiol.">
        <title>A new symbiotic nanoarchaeote (Candidatus Nanoclepta minutus) and its host (Zestosphaera tikiterensis gen. nov., sp. nov.) from a New Zealand hot spring.</title>
        <authorList>
            <person name="St John E."/>
            <person name="Liu Y."/>
            <person name="Podar M."/>
            <person name="Stott M.B."/>
            <person name="Meneghin J."/>
            <person name="Chen Z."/>
            <person name="Lagutin K."/>
            <person name="Mitchell K."/>
            <person name="Reysenbach A.L."/>
        </authorList>
    </citation>
    <scope>NUCLEOTIDE SEQUENCE [LARGE SCALE GENOMIC DNA]</scope>
    <source>
        <strain evidence="1">NZ3</strain>
    </source>
</reference>
<name>A0A2R7Y6E2_9CREN</name>
<organism evidence="1 2">
    <name type="scientific">Zestosphaera tikiterensis</name>
    <dbReference type="NCBI Taxonomy" id="1973259"/>
    <lineage>
        <taxon>Archaea</taxon>
        <taxon>Thermoproteota</taxon>
        <taxon>Thermoprotei</taxon>
        <taxon>Desulfurococcales</taxon>
        <taxon>Desulfurococcaceae</taxon>
        <taxon>Zestosphaera</taxon>
    </lineage>
</organism>
<sequence>MTVKKIKIKNTTITLPPNAELLKQTNLDEVLNQTLKKNEKKSDVALVLKCGEYVLNIVIEDTGTPELRDIRKLEESYDRLIEKNFLQPANAIKMLLLHHKGGVDSLLKSLAMRSKVEVVRCSKSIDLYTLLRKREFCI</sequence>
<gene>
    <name evidence="1" type="ORF">B7O98_01285</name>
</gene>
<accession>A0A2R7Y6E2</accession>
<evidence type="ECO:0000313" key="2">
    <source>
        <dbReference type="Proteomes" id="UP000244093"/>
    </source>
</evidence>
<protein>
    <submittedName>
        <fullName evidence="1">Uncharacterized protein</fullName>
    </submittedName>
</protein>
<dbReference type="AlphaFoldDB" id="A0A2R7Y6E2"/>
<dbReference type="EMBL" id="NBVN01000002">
    <property type="protein sequence ID" value="PUA33101.1"/>
    <property type="molecule type" value="Genomic_DNA"/>
</dbReference>
<dbReference type="Proteomes" id="UP000244093">
    <property type="component" value="Unassembled WGS sequence"/>
</dbReference>
<evidence type="ECO:0000313" key="1">
    <source>
        <dbReference type="EMBL" id="PUA33101.1"/>
    </source>
</evidence>